<proteinExistence type="predicted"/>
<comment type="cofactor">
    <cofactor evidence="1">
        <name>FAD</name>
        <dbReference type="ChEBI" id="CHEBI:57692"/>
    </cofactor>
</comment>
<feature type="domain" description="FAD-binding" evidence="6">
    <location>
        <begin position="696"/>
        <end position="1052"/>
    </location>
</feature>
<dbReference type="EMBL" id="SEOQ01000120">
    <property type="protein sequence ID" value="TFY70130.1"/>
    <property type="molecule type" value="Genomic_DNA"/>
</dbReference>
<dbReference type="Pfam" id="PF01494">
    <property type="entry name" value="FAD_binding_3"/>
    <property type="match status" value="2"/>
</dbReference>
<evidence type="ECO:0000256" key="5">
    <source>
        <dbReference type="SAM" id="MobiDB-lite"/>
    </source>
</evidence>
<organism evidence="7 8">
    <name type="scientific">Dentipellis fragilis</name>
    <dbReference type="NCBI Taxonomy" id="205917"/>
    <lineage>
        <taxon>Eukaryota</taxon>
        <taxon>Fungi</taxon>
        <taxon>Dikarya</taxon>
        <taxon>Basidiomycota</taxon>
        <taxon>Agaricomycotina</taxon>
        <taxon>Agaricomycetes</taxon>
        <taxon>Russulales</taxon>
        <taxon>Hericiaceae</taxon>
        <taxon>Dentipellis</taxon>
    </lineage>
</organism>
<protein>
    <recommendedName>
        <fullName evidence="6">FAD-binding domain-containing protein</fullName>
    </recommendedName>
</protein>
<evidence type="ECO:0000313" key="8">
    <source>
        <dbReference type="Proteomes" id="UP000298327"/>
    </source>
</evidence>
<evidence type="ECO:0000256" key="1">
    <source>
        <dbReference type="ARBA" id="ARBA00001974"/>
    </source>
</evidence>
<keyword evidence="3" id="KW-0274">FAD</keyword>
<dbReference type="SUPFAM" id="SSF51905">
    <property type="entry name" value="FAD/NAD(P)-binding domain"/>
    <property type="match status" value="2"/>
</dbReference>
<dbReference type="PRINTS" id="PR00420">
    <property type="entry name" value="RNGMNOXGNASE"/>
</dbReference>
<sequence length="1235" mass="135183">MPSLDVDVLVVGAGPTGLVAALTLAKNGIPVRVIERLPEHLVGQRGAGIMPRILEVYYFLGIQDDIKKLGYLTPYFQDWKDGKPTKTYPMTPILEPTPTYPERRTWILGQDAQCNILREHLRKYGVEVELATELRRLDQDEDHVTAVVANTQDGKETEMIITAKYLVGADGAKGVVRKLSGLHFLGETRDTLHILIAEMKASGIDPTYWHKFGEAPGDVCLLSPTHRSPTEHIYGLIIYGPNIDFNKALEDHDYVRQKVYGMAKIPELNIAEFESISDYRPSIRVATSFRKDRVFIAGDAAHVHSFTGGQGLNSGVMDSFNLGWKLALVCRGLATPDVLDSYNTERLPVIKEMLQRTTVLLNRTIASDNGRYVSVQPEDSESFWQRPTWLNQLGVHYRWSPLVVDEAVDELEAKDKGKAEELVASTYMVEEGRRLHAGDRAPDAPGLVDLKSGDTVSVLGSMARLQADLVRTVVIRSQDANPSDVATSGAELVLQDKEGHAYPVYPTRIAVVRPDGVVGALVSGAEGVEKYFAGVFTAALLHLKIIMYPLWAAMYEPIPIIQSLGSEPATTAPAFAELDSDVLYLRVLQPEHDNVDLRPSIVYAVLKHSVPYSHLHHALYLETDAACVSQQWYMMIAFDDTVGLLDPGLAATMDVAQFVVRQTRVSSIIDASGNGNNQGTKYTSWARLISMNSLIDVLVVGAGPTGLVAALTLAKNDVPVRVIEKLPKHPVGQRGANIMPRTLEVYHFLGVLGDVRKAGTFKSDLKEWKNGKPVKIHSGMTGLDPTPTFPEHCACLLGQDAACGILRGHLEVYGIEVELATELVRLEQDTNSVAAFVVKRKDGKEVEDAIRAKYVVGADGARAWNCHVGAVRKLLDLCFLGETRSTINMITGDAEVYGIDQEYIHKFDGMPNGIATLRPTNRSAKENIYFYSVFGPNFDHDRALEDHEYLRQFVYDIAKLPKLRIGKIETITNYRPNIRIASSFSKGRVFVAGDAAHVHSPTGGQGMNSSVMDAFNLGWKLALASKGLATPALLESYNTERLPVVKEMLERTTSLLNRTVALGDSHPAPAHPAGKKSESPWSRPQELSQLGVNYRWSPIVVEELNSKDKGKVEELPARAYVASGGLHAATGLRMHRDSPDHHTVLVFSDGEAASALGLGPVARPSAGLVRTVAIRLQSASPAETAADVDLVLQDKEGYAYLAYATRVAIIRPDGVVGALVDGAEGVEKYFAGVFA</sequence>
<accession>A0A4Y9Z7M6</accession>
<name>A0A4Y9Z7M6_9AGAM</name>
<keyword evidence="4" id="KW-0560">Oxidoreductase</keyword>
<feature type="domain" description="FAD-binding" evidence="6">
    <location>
        <begin position="5"/>
        <end position="357"/>
    </location>
</feature>
<evidence type="ECO:0000256" key="4">
    <source>
        <dbReference type="ARBA" id="ARBA00023002"/>
    </source>
</evidence>
<dbReference type="Gene3D" id="3.50.50.60">
    <property type="entry name" value="FAD/NAD(P)-binding domain"/>
    <property type="match status" value="2"/>
</dbReference>
<keyword evidence="8" id="KW-1185">Reference proteome</keyword>
<dbReference type="STRING" id="205917.A0A4Y9Z7M6"/>
<dbReference type="InterPro" id="IPR036188">
    <property type="entry name" value="FAD/NAD-bd_sf"/>
</dbReference>
<dbReference type="GO" id="GO:0016709">
    <property type="term" value="F:oxidoreductase activity, acting on paired donors, with incorporation or reduction of molecular oxygen, NAD(P)H as one donor, and incorporation of one atom of oxygen"/>
    <property type="evidence" value="ECO:0007669"/>
    <property type="project" value="UniProtKB-ARBA"/>
</dbReference>
<keyword evidence="2" id="KW-0285">Flavoprotein</keyword>
<evidence type="ECO:0000256" key="3">
    <source>
        <dbReference type="ARBA" id="ARBA00022827"/>
    </source>
</evidence>
<dbReference type="AlphaFoldDB" id="A0A4Y9Z7M6"/>
<evidence type="ECO:0000256" key="2">
    <source>
        <dbReference type="ARBA" id="ARBA00022630"/>
    </source>
</evidence>
<dbReference type="GO" id="GO:0071949">
    <property type="term" value="F:FAD binding"/>
    <property type="evidence" value="ECO:0007669"/>
    <property type="project" value="InterPro"/>
</dbReference>
<dbReference type="PANTHER" id="PTHR43004:SF19">
    <property type="entry name" value="BINDING MONOOXYGENASE, PUTATIVE (JCVI)-RELATED"/>
    <property type="match status" value="1"/>
</dbReference>
<dbReference type="Proteomes" id="UP000298327">
    <property type="component" value="Unassembled WGS sequence"/>
</dbReference>
<dbReference type="Gene3D" id="3.30.70.2450">
    <property type="match status" value="2"/>
</dbReference>
<dbReference type="PANTHER" id="PTHR43004">
    <property type="entry name" value="TRK SYSTEM POTASSIUM UPTAKE PROTEIN"/>
    <property type="match status" value="1"/>
</dbReference>
<reference evidence="7 8" key="1">
    <citation type="submission" date="2019-02" db="EMBL/GenBank/DDBJ databases">
        <title>Genome sequencing of the rare red list fungi Dentipellis fragilis.</title>
        <authorList>
            <person name="Buettner E."/>
            <person name="Kellner H."/>
        </authorList>
    </citation>
    <scope>NUCLEOTIDE SEQUENCE [LARGE SCALE GENOMIC DNA]</scope>
    <source>
        <strain evidence="7 8">DSM 105465</strain>
    </source>
</reference>
<dbReference type="InterPro" id="IPR002938">
    <property type="entry name" value="FAD-bd"/>
</dbReference>
<comment type="caution">
    <text evidence="7">The sequence shown here is derived from an EMBL/GenBank/DDBJ whole genome shotgun (WGS) entry which is preliminary data.</text>
</comment>
<evidence type="ECO:0000259" key="6">
    <source>
        <dbReference type="Pfam" id="PF01494"/>
    </source>
</evidence>
<dbReference type="OrthoDB" id="2690153at2759"/>
<feature type="region of interest" description="Disordered" evidence="5">
    <location>
        <begin position="1062"/>
        <end position="1084"/>
    </location>
</feature>
<gene>
    <name evidence="7" type="ORF">EVG20_g2874</name>
</gene>
<evidence type="ECO:0000313" key="7">
    <source>
        <dbReference type="EMBL" id="TFY70130.1"/>
    </source>
</evidence>
<dbReference type="InterPro" id="IPR050641">
    <property type="entry name" value="RIFMO-like"/>
</dbReference>